<dbReference type="PANTHER" id="PTHR46696">
    <property type="entry name" value="P450, PUTATIVE (EUROFUNG)-RELATED"/>
    <property type="match status" value="1"/>
</dbReference>
<proteinExistence type="inferred from homology"/>
<keyword evidence="4" id="KW-1185">Reference proteome</keyword>
<dbReference type="Proteomes" id="UP001526147">
    <property type="component" value="Unassembled WGS sequence"/>
</dbReference>
<dbReference type="Pfam" id="PF00067">
    <property type="entry name" value="p450"/>
    <property type="match status" value="2"/>
</dbReference>
<evidence type="ECO:0000313" key="4">
    <source>
        <dbReference type="Proteomes" id="UP001526147"/>
    </source>
</evidence>
<evidence type="ECO:0000256" key="1">
    <source>
        <dbReference type="ARBA" id="ARBA00010617"/>
    </source>
</evidence>
<evidence type="ECO:0000313" key="3">
    <source>
        <dbReference type="EMBL" id="MCV9884146.1"/>
    </source>
</evidence>
<evidence type="ECO:0000256" key="2">
    <source>
        <dbReference type="RuleBase" id="RU000461"/>
    </source>
</evidence>
<dbReference type="InterPro" id="IPR001128">
    <property type="entry name" value="Cyt_P450"/>
</dbReference>
<reference evidence="3 4" key="1">
    <citation type="submission" date="2022-10" db="EMBL/GenBank/DDBJ databases">
        <title>Draft genome assembly of moderately radiation resistant bacterium Metabacillus halosaccharovorans.</title>
        <authorList>
            <person name="Pal S."/>
            <person name="Gopinathan A."/>
        </authorList>
    </citation>
    <scope>NUCLEOTIDE SEQUENCE [LARGE SCALE GENOMIC DNA]</scope>
    <source>
        <strain evidence="3 4">VITHBRA001</strain>
    </source>
</reference>
<keyword evidence="2" id="KW-0349">Heme</keyword>
<organism evidence="3 4">
    <name type="scientific">Metabacillus halosaccharovorans</name>
    <dbReference type="NCBI Taxonomy" id="930124"/>
    <lineage>
        <taxon>Bacteria</taxon>
        <taxon>Bacillati</taxon>
        <taxon>Bacillota</taxon>
        <taxon>Bacilli</taxon>
        <taxon>Bacillales</taxon>
        <taxon>Bacillaceae</taxon>
        <taxon>Metabacillus</taxon>
    </lineage>
</organism>
<keyword evidence="2" id="KW-0408">Iron</keyword>
<dbReference type="RefSeq" id="WP_264141156.1">
    <property type="nucleotide sequence ID" value="NZ_JAOYEY010000009.1"/>
</dbReference>
<dbReference type="SUPFAM" id="SSF48264">
    <property type="entry name" value="Cytochrome P450"/>
    <property type="match status" value="1"/>
</dbReference>
<dbReference type="PROSITE" id="PS00086">
    <property type="entry name" value="CYTOCHROME_P450"/>
    <property type="match status" value="1"/>
</dbReference>
<dbReference type="Gene3D" id="1.10.630.10">
    <property type="entry name" value="Cytochrome P450"/>
    <property type="match status" value="1"/>
</dbReference>
<protein>
    <submittedName>
        <fullName evidence="3">Cytochrome P450</fullName>
    </submittedName>
</protein>
<dbReference type="CDD" id="cd20625">
    <property type="entry name" value="CYP164-like"/>
    <property type="match status" value="1"/>
</dbReference>
<keyword evidence="2" id="KW-0503">Monooxygenase</keyword>
<keyword evidence="2" id="KW-0560">Oxidoreductase</keyword>
<dbReference type="InterPro" id="IPR017972">
    <property type="entry name" value="Cyt_P450_CS"/>
</dbReference>
<dbReference type="EMBL" id="JAOYEY010000009">
    <property type="protein sequence ID" value="MCV9884146.1"/>
    <property type="molecule type" value="Genomic_DNA"/>
</dbReference>
<dbReference type="PRINTS" id="PR00359">
    <property type="entry name" value="BP450"/>
</dbReference>
<dbReference type="InterPro" id="IPR002397">
    <property type="entry name" value="Cyt_P450_B"/>
</dbReference>
<dbReference type="PANTHER" id="PTHR46696:SF4">
    <property type="entry name" value="BIOTIN BIOSYNTHESIS CYTOCHROME P450"/>
    <property type="match status" value="1"/>
</dbReference>
<comment type="caution">
    <text evidence="3">The sequence shown here is derived from an EMBL/GenBank/DDBJ whole genome shotgun (WGS) entry which is preliminary data.</text>
</comment>
<accession>A0ABT3DBB5</accession>
<name>A0ABT3DBB5_9BACI</name>
<comment type="similarity">
    <text evidence="1 2">Belongs to the cytochrome P450 family.</text>
</comment>
<keyword evidence="2" id="KW-0479">Metal-binding</keyword>
<dbReference type="InterPro" id="IPR036396">
    <property type="entry name" value="Cyt_P450_sf"/>
</dbReference>
<dbReference type="PRINTS" id="PR00385">
    <property type="entry name" value="P450"/>
</dbReference>
<gene>
    <name evidence="3" type="ORF">OIH86_00375</name>
</gene>
<sequence length="401" mass="46222">MISQNMNRSMVDSRQNPYSFYEEIRSINPVYKGNFLKYPGWYVTGYQEAVAILKDNRFQTRIPFPETTKKYKALMEIQQHMMLFKNPPDHARLRMLVSRHFTPAIIETFRPNIEKIAHNLLDEIKNNNKIDVISDFAFPFASLVIAKIIGIPDDDKNMFREWALSLIQSIDLTRSRRSIIDGNKTTVKMLAFFKDLILIRRQSPKNDLISELIQQEKDKKLTEEELLATSVLLVIAGHETTVNLISNSLYCILSNRKEHQKLIENPTLIKSAIEECLRYESPTQMIARIASEDVELNKVHIKRGEQVYVLIGAANRDPKQFSNPDVFDITRNPNPHLAFGSGIHFCLGSALARLEAQIAIQVLLQNEINIHPETIKWRKLVGFRAMEEMRGTWGQVICPNS</sequence>